<sequence>MGKKTILRLEKGVVLNDEQLKNLQSILGDSPVNEDASVTRNLQRNHQLRADSLKKAFQFIEATIPKKSEFDTEKYLQWCAEICTFPENAEDEEYKKCLTRYGALLTDALVDYWEWDTKDGTKIKEEAIELLNKAEQYVVMQEGRADLATLIPDELSEEGGFILLWDEQLPPLVEETRRELEAIKASVLSATPSWFRQSGVVEQLYFYHTPAYCNNSGVLRKHYEAVNFAWMKAKAERSLIIEADLQAIRDNRDLPKWFTGMAPESQKFFKSWLLFAETQEDINKGLAAINSRLTSISQGKTEDISRQLSDIRKLPYWYLCLSEHEQLMLKTVLAHSETVDEAMSFLPSRLRTIPGVANFAHNHFKILDNKLNILHSFDPYRASHLASRDVQDMPPHIRELHVKRNLARLREVVGEDRWLLIQTLISPNEYTEKYAGMPDHRLAQDLARELEKTGDNKVCSPNHPFNYLRYLDSTSHDNPQCTKLLKLAYDNLDDKFIKEEIALLELDEISASELEKLVCAGKSFIAQNENSDCYASLRQLIANLEWQDMPCSPDEVAELIKQAFEEAKALKEGRKAPVGHGLVSRVELNKRKLIDLFHDHYDFFKGWQDWQPLLTRQLYVRSNKIGQEETFIRFQTKMTDLVMLCKEYENVLNSGWGTGTIWDYCGRELFLSSLESLIITHTKDPELARSEEGISFGSCVSGKDRKSIELIHTAAMFRYKKAYGRWPSFGDTGSYRANFVDIVATLYVSGHFQEHAGQNAPGSNGTKTPDLYWPADIAKAICAKLKNERALQRDDMLATYNEVSRIGKMKAAVKVGYASSAVAALGFTEEQQQRIIDLLTAIVKQPKYWHKKTSVKTGLFYSAPTGIAEIDGILTDETGKPNSEILTNIFHAVFNRPVQSWFRDSDTQELYNLIKKLSDPRSNPGEVLDELETFKTNSYVTSSRTDSPEPIPVSMLI</sequence>
<evidence type="ECO:0000313" key="4">
    <source>
        <dbReference type="Proteomes" id="UP000054877"/>
    </source>
</evidence>
<comment type="caution">
    <text evidence="3">The sequence shown here is derived from an EMBL/GenBank/DDBJ whole genome shotgun (WGS) entry which is preliminary data.</text>
</comment>
<dbReference type="STRING" id="452.Lspi_2076"/>
<gene>
    <name evidence="3" type="ORF">Lspi_2076</name>
</gene>
<dbReference type="Pfam" id="PF18363">
    <property type="entry name" value="PI_PP_I"/>
    <property type="match status" value="1"/>
</dbReference>
<feature type="domain" description="Phosphoinositide phosphatase insertion" evidence="1">
    <location>
        <begin position="191"/>
        <end position="272"/>
    </location>
</feature>
<dbReference type="Proteomes" id="UP000054877">
    <property type="component" value="Unassembled WGS sequence"/>
</dbReference>
<dbReference type="Gene3D" id="1.20.120.1720">
    <property type="match status" value="1"/>
</dbReference>
<keyword evidence="4" id="KW-1185">Reference proteome</keyword>
<dbReference type="Gene3D" id="1.10.520.60">
    <property type="match status" value="1"/>
</dbReference>
<dbReference type="InterPro" id="IPR040769">
    <property type="entry name" value="PI_PP_I"/>
</dbReference>
<accession>A0A0W0YZG1</accession>
<dbReference type="InterPro" id="IPR041034">
    <property type="entry name" value="PI_PP_C"/>
</dbReference>
<name>A0A0W0YZG1_LEGSP</name>
<protein>
    <submittedName>
        <fullName evidence="3">Oxidoreductase</fullName>
    </submittedName>
</protein>
<dbReference type="PATRIC" id="fig|452.5.peg.2285"/>
<evidence type="ECO:0000313" key="3">
    <source>
        <dbReference type="EMBL" id="KTD62226.1"/>
    </source>
</evidence>
<evidence type="ECO:0000259" key="2">
    <source>
        <dbReference type="Pfam" id="PF18365"/>
    </source>
</evidence>
<dbReference type="OrthoDB" id="5650789at2"/>
<dbReference type="Pfam" id="PF18365">
    <property type="entry name" value="PI_PP_C"/>
    <property type="match status" value="1"/>
</dbReference>
<reference evidence="3 4" key="1">
    <citation type="submission" date="2015-11" db="EMBL/GenBank/DDBJ databases">
        <title>Genomic analysis of 38 Legionella species identifies large and diverse effector repertoires.</title>
        <authorList>
            <person name="Burstein D."/>
            <person name="Amaro F."/>
            <person name="Zusman T."/>
            <person name="Lifshitz Z."/>
            <person name="Cohen O."/>
            <person name="Gilbert J.A."/>
            <person name="Pupko T."/>
            <person name="Shuman H.A."/>
            <person name="Segal G."/>
        </authorList>
    </citation>
    <scope>NUCLEOTIDE SEQUENCE [LARGE SCALE GENOMIC DNA]</scope>
    <source>
        <strain evidence="3 4">Mt.St.Helens-9</strain>
    </source>
</reference>
<evidence type="ECO:0000259" key="1">
    <source>
        <dbReference type="Pfam" id="PF18363"/>
    </source>
</evidence>
<dbReference type="EMBL" id="LNYX01000030">
    <property type="protein sequence ID" value="KTD62226.1"/>
    <property type="molecule type" value="Genomic_DNA"/>
</dbReference>
<dbReference type="AlphaFoldDB" id="A0A0W0YZG1"/>
<dbReference type="RefSeq" id="WP_058483988.1">
    <property type="nucleotide sequence ID" value="NZ_CAAAII010000004.1"/>
</dbReference>
<feature type="domain" description="Phosphoinositide phosphatase C-terminal" evidence="2">
    <location>
        <begin position="828"/>
        <end position="930"/>
    </location>
</feature>
<organism evidence="3 4">
    <name type="scientific">Legionella spiritensis</name>
    <dbReference type="NCBI Taxonomy" id="452"/>
    <lineage>
        <taxon>Bacteria</taxon>
        <taxon>Pseudomonadati</taxon>
        <taxon>Pseudomonadota</taxon>
        <taxon>Gammaproteobacteria</taxon>
        <taxon>Legionellales</taxon>
        <taxon>Legionellaceae</taxon>
        <taxon>Legionella</taxon>
    </lineage>
</organism>
<dbReference type="NCBIfam" id="NF045531">
    <property type="entry name" value="SidP"/>
    <property type="match status" value="1"/>
</dbReference>
<proteinExistence type="predicted"/>